<evidence type="ECO:0000256" key="12">
    <source>
        <dbReference type="ARBA" id="ARBA00023136"/>
    </source>
</evidence>
<keyword evidence="6" id="KW-0479">Metal-binding</keyword>
<organism evidence="13 14">
    <name type="scientific">Dryococelus australis</name>
    <dbReference type="NCBI Taxonomy" id="614101"/>
    <lineage>
        <taxon>Eukaryota</taxon>
        <taxon>Metazoa</taxon>
        <taxon>Ecdysozoa</taxon>
        <taxon>Arthropoda</taxon>
        <taxon>Hexapoda</taxon>
        <taxon>Insecta</taxon>
        <taxon>Pterygota</taxon>
        <taxon>Neoptera</taxon>
        <taxon>Polyneoptera</taxon>
        <taxon>Phasmatodea</taxon>
        <taxon>Verophasmatodea</taxon>
        <taxon>Anareolatae</taxon>
        <taxon>Phasmatidae</taxon>
        <taxon>Eurycanthinae</taxon>
        <taxon>Dryococelus</taxon>
    </lineage>
</organism>
<evidence type="ECO:0000256" key="10">
    <source>
        <dbReference type="ARBA" id="ARBA00023004"/>
    </source>
</evidence>
<sequence>MAEKVGRHDRNGCDGRYACYAHYSLCGPSAWWLVMVSWNGECVWLVCMAGQLLWAFSMIGNCVLVKDVVARYSMDVIASCDFGVNVNALPDPPCEFRAVARKILSSTCRGVSPTRSRSSCHSLLNLLRLEGFDDSVNKYFRKTFWNVVSYRRENGVVRHDFVDILMKIKPKVGIRAENVRDDDEIKLYDKYMDMEHTKTHKSDISKYDAEPLEDDDFVAQAFIFILAGFETSSSVISFTLFELVLNSTIQDKLRREMQAVLHMFNSEITCDAIAEIMYLEMVVSEAMREHPTLRKLERKCLSDYKIQGTEIVIEKGTMDYIPVLCIHLDPEIYTEPLKFDPESSPLGKTYIICKTHNLAYNV</sequence>
<evidence type="ECO:0000256" key="11">
    <source>
        <dbReference type="ARBA" id="ARBA00023033"/>
    </source>
</evidence>
<dbReference type="Proteomes" id="UP001159363">
    <property type="component" value="Chromosome 3"/>
</dbReference>
<keyword evidence="11" id="KW-0503">Monooxygenase</keyword>
<keyword evidence="14" id="KW-1185">Reference proteome</keyword>
<keyword evidence="10" id="KW-0408">Iron</keyword>
<evidence type="ECO:0000256" key="9">
    <source>
        <dbReference type="ARBA" id="ARBA00023002"/>
    </source>
</evidence>
<evidence type="ECO:0000313" key="14">
    <source>
        <dbReference type="Proteomes" id="UP001159363"/>
    </source>
</evidence>
<comment type="subcellular location">
    <subcellularLocation>
        <location evidence="3">Endoplasmic reticulum membrane</location>
        <topology evidence="3">Peripheral membrane protein</topology>
    </subcellularLocation>
    <subcellularLocation>
        <location evidence="2">Microsome membrane</location>
        <topology evidence="2">Peripheral membrane protein</topology>
    </subcellularLocation>
</comment>
<evidence type="ECO:0000256" key="7">
    <source>
        <dbReference type="ARBA" id="ARBA00022824"/>
    </source>
</evidence>
<dbReference type="InterPro" id="IPR002402">
    <property type="entry name" value="Cyt_P450_E_grp-II"/>
</dbReference>
<evidence type="ECO:0000256" key="1">
    <source>
        <dbReference type="ARBA" id="ARBA00001971"/>
    </source>
</evidence>
<dbReference type="PANTHER" id="PTHR24292">
    <property type="entry name" value="CYTOCHROME P450"/>
    <property type="match status" value="1"/>
</dbReference>
<dbReference type="EMBL" id="JARBHB010000003">
    <property type="protein sequence ID" value="KAJ8889638.1"/>
    <property type="molecule type" value="Genomic_DNA"/>
</dbReference>
<accession>A0ABQ9HZ35</accession>
<name>A0ABQ9HZ35_9NEOP</name>
<keyword evidence="8" id="KW-0492">Microsome</keyword>
<protein>
    <recommendedName>
        <fullName evidence="15">Cytochrome P450</fullName>
    </recommendedName>
</protein>
<dbReference type="SUPFAM" id="SSF48264">
    <property type="entry name" value="Cytochrome P450"/>
    <property type="match status" value="1"/>
</dbReference>
<reference evidence="13 14" key="1">
    <citation type="submission" date="2023-02" db="EMBL/GenBank/DDBJ databases">
        <title>LHISI_Scaffold_Assembly.</title>
        <authorList>
            <person name="Stuart O.P."/>
            <person name="Cleave R."/>
            <person name="Magrath M.J.L."/>
            <person name="Mikheyev A.S."/>
        </authorList>
    </citation>
    <scope>NUCLEOTIDE SEQUENCE [LARGE SCALE GENOMIC DNA]</scope>
    <source>
        <strain evidence="13">Daus_M_001</strain>
        <tissue evidence="13">Leg muscle</tissue>
    </source>
</reference>
<comment type="cofactor">
    <cofactor evidence="1">
        <name>heme</name>
        <dbReference type="ChEBI" id="CHEBI:30413"/>
    </cofactor>
</comment>
<evidence type="ECO:0000256" key="8">
    <source>
        <dbReference type="ARBA" id="ARBA00022848"/>
    </source>
</evidence>
<evidence type="ECO:0000313" key="13">
    <source>
        <dbReference type="EMBL" id="KAJ8889638.1"/>
    </source>
</evidence>
<dbReference type="PANTHER" id="PTHR24292:SF54">
    <property type="entry name" value="CYP9F3-RELATED"/>
    <property type="match status" value="1"/>
</dbReference>
<keyword evidence="5" id="KW-0349">Heme</keyword>
<evidence type="ECO:0000256" key="5">
    <source>
        <dbReference type="ARBA" id="ARBA00022617"/>
    </source>
</evidence>
<gene>
    <name evidence="13" type="ORF">PR048_009138</name>
</gene>
<keyword evidence="7" id="KW-0256">Endoplasmic reticulum</keyword>
<dbReference type="InterPro" id="IPR001128">
    <property type="entry name" value="Cyt_P450"/>
</dbReference>
<dbReference type="InterPro" id="IPR036396">
    <property type="entry name" value="Cyt_P450_sf"/>
</dbReference>
<evidence type="ECO:0000256" key="2">
    <source>
        <dbReference type="ARBA" id="ARBA00004174"/>
    </source>
</evidence>
<dbReference type="InterPro" id="IPR050476">
    <property type="entry name" value="Insect_CytP450_Detox"/>
</dbReference>
<evidence type="ECO:0000256" key="6">
    <source>
        <dbReference type="ARBA" id="ARBA00022723"/>
    </source>
</evidence>
<dbReference type="PRINTS" id="PR00464">
    <property type="entry name" value="EP450II"/>
</dbReference>
<evidence type="ECO:0000256" key="3">
    <source>
        <dbReference type="ARBA" id="ARBA00004406"/>
    </source>
</evidence>
<comment type="similarity">
    <text evidence="4">Belongs to the cytochrome P450 family.</text>
</comment>
<dbReference type="Gene3D" id="1.10.630.10">
    <property type="entry name" value="Cytochrome P450"/>
    <property type="match status" value="1"/>
</dbReference>
<dbReference type="Pfam" id="PF00067">
    <property type="entry name" value="p450"/>
    <property type="match status" value="1"/>
</dbReference>
<keyword evidence="9" id="KW-0560">Oxidoreductase</keyword>
<comment type="caution">
    <text evidence="13">The sequence shown here is derived from an EMBL/GenBank/DDBJ whole genome shotgun (WGS) entry which is preliminary data.</text>
</comment>
<proteinExistence type="inferred from homology"/>
<evidence type="ECO:0008006" key="15">
    <source>
        <dbReference type="Google" id="ProtNLM"/>
    </source>
</evidence>
<evidence type="ECO:0000256" key="4">
    <source>
        <dbReference type="ARBA" id="ARBA00010617"/>
    </source>
</evidence>
<keyword evidence="12" id="KW-0472">Membrane</keyword>